<accession>A0A1L9V3X1</accession>
<dbReference type="PANTHER" id="PTHR10366">
    <property type="entry name" value="NAD DEPENDENT EPIMERASE/DEHYDRATASE"/>
    <property type="match status" value="1"/>
</dbReference>
<comment type="similarity">
    <text evidence="2">Belongs to the NAD(P)-dependent epimerase/dehydratase family. Dihydroflavonol-4-reductase subfamily.</text>
</comment>
<dbReference type="EMBL" id="KV878934">
    <property type="protein sequence ID" value="OJJ78522.1"/>
    <property type="molecule type" value="Genomic_DNA"/>
</dbReference>
<dbReference type="FunFam" id="3.40.50.720:FF:000426">
    <property type="entry name" value="Aldehyde reductase 2"/>
    <property type="match status" value="1"/>
</dbReference>
<dbReference type="AlphaFoldDB" id="A0A1L9V3X1"/>
<organism evidence="4 5">
    <name type="scientific">Aspergillus glaucus CBS 516.65</name>
    <dbReference type="NCBI Taxonomy" id="1160497"/>
    <lineage>
        <taxon>Eukaryota</taxon>
        <taxon>Fungi</taxon>
        <taxon>Dikarya</taxon>
        <taxon>Ascomycota</taxon>
        <taxon>Pezizomycotina</taxon>
        <taxon>Eurotiomycetes</taxon>
        <taxon>Eurotiomycetidae</taxon>
        <taxon>Eurotiales</taxon>
        <taxon>Aspergillaceae</taxon>
        <taxon>Aspergillus</taxon>
        <taxon>Aspergillus subgen. Aspergillus</taxon>
    </lineage>
</organism>
<evidence type="ECO:0000313" key="5">
    <source>
        <dbReference type="Proteomes" id="UP000184300"/>
    </source>
</evidence>
<dbReference type="OrthoDB" id="2735536at2759"/>
<dbReference type="InterPro" id="IPR036291">
    <property type="entry name" value="NAD(P)-bd_dom_sf"/>
</dbReference>
<evidence type="ECO:0000313" key="4">
    <source>
        <dbReference type="EMBL" id="OJJ78522.1"/>
    </source>
</evidence>
<dbReference type="GO" id="GO:0016616">
    <property type="term" value="F:oxidoreductase activity, acting on the CH-OH group of donors, NAD or NADP as acceptor"/>
    <property type="evidence" value="ECO:0007669"/>
    <property type="project" value="TreeGrafter"/>
</dbReference>
<dbReference type="Proteomes" id="UP000184300">
    <property type="component" value="Unassembled WGS sequence"/>
</dbReference>
<dbReference type="Gene3D" id="3.40.50.720">
    <property type="entry name" value="NAD(P)-binding Rossmann-like Domain"/>
    <property type="match status" value="1"/>
</dbReference>
<dbReference type="SUPFAM" id="SSF51735">
    <property type="entry name" value="NAD(P)-binding Rossmann-fold domains"/>
    <property type="match status" value="1"/>
</dbReference>
<sequence>MEMNSRLQTTSNSDVVVHHKDHRSWIVDGEDGQCSQRIIVIQRVSEKMGPISPTIVPTGGLVLVTGVNGFLASHLALNLLERGYKVRGTVRSHDKADWIREAVTKRYPNASFEVVVVPNISVPGAFDDPVQGVDGVAHVASDLSFGNDPNKVITPMVEGLSNILASAAKEPSVKRFVLTSSAIAALTPQPGKEIHVDVNSWNDSSIEAAWRPAPYEPERCWDVYAALKTTTEREFWKFAEQHKPAFVFNSVLPDFIVGPIIHAKQNGSTGRWVKEFFDDPVNYFKPLQTFIPRHFVDATDVSVLHIAGLTHEDVQSERLLAMTGPFNFNSWLSAFRKIDPSKPWPADDPNQVHDRSIVDTARPQELLKRYGRVGFTSFFETVKDNCLNSDPEWKRSNFP</sequence>
<evidence type="ECO:0000256" key="2">
    <source>
        <dbReference type="ARBA" id="ARBA00023445"/>
    </source>
</evidence>
<reference evidence="5" key="1">
    <citation type="journal article" date="2017" name="Genome Biol.">
        <title>Comparative genomics reveals high biological diversity and specific adaptations in the industrially and medically important fungal genus Aspergillus.</title>
        <authorList>
            <person name="de Vries R.P."/>
            <person name="Riley R."/>
            <person name="Wiebenga A."/>
            <person name="Aguilar-Osorio G."/>
            <person name="Amillis S."/>
            <person name="Uchima C.A."/>
            <person name="Anderluh G."/>
            <person name="Asadollahi M."/>
            <person name="Askin M."/>
            <person name="Barry K."/>
            <person name="Battaglia E."/>
            <person name="Bayram O."/>
            <person name="Benocci T."/>
            <person name="Braus-Stromeyer S.A."/>
            <person name="Caldana C."/>
            <person name="Canovas D."/>
            <person name="Cerqueira G.C."/>
            <person name="Chen F."/>
            <person name="Chen W."/>
            <person name="Choi C."/>
            <person name="Clum A."/>
            <person name="Dos Santos R.A."/>
            <person name="Damasio A.R."/>
            <person name="Diallinas G."/>
            <person name="Emri T."/>
            <person name="Fekete E."/>
            <person name="Flipphi M."/>
            <person name="Freyberg S."/>
            <person name="Gallo A."/>
            <person name="Gournas C."/>
            <person name="Habgood R."/>
            <person name="Hainaut M."/>
            <person name="Harispe M.L."/>
            <person name="Henrissat B."/>
            <person name="Hilden K.S."/>
            <person name="Hope R."/>
            <person name="Hossain A."/>
            <person name="Karabika E."/>
            <person name="Karaffa L."/>
            <person name="Karanyi Z."/>
            <person name="Krasevec N."/>
            <person name="Kuo A."/>
            <person name="Kusch H."/>
            <person name="LaButti K."/>
            <person name="Lagendijk E.L."/>
            <person name="Lapidus A."/>
            <person name="Levasseur A."/>
            <person name="Lindquist E."/>
            <person name="Lipzen A."/>
            <person name="Logrieco A.F."/>
            <person name="MacCabe A."/>
            <person name="Maekelae M.R."/>
            <person name="Malavazi I."/>
            <person name="Melin P."/>
            <person name="Meyer V."/>
            <person name="Mielnichuk N."/>
            <person name="Miskei M."/>
            <person name="Molnar A.P."/>
            <person name="Mule G."/>
            <person name="Ngan C.Y."/>
            <person name="Orejas M."/>
            <person name="Orosz E."/>
            <person name="Ouedraogo J.P."/>
            <person name="Overkamp K.M."/>
            <person name="Park H.-S."/>
            <person name="Perrone G."/>
            <person name="Piumi F."/>
            <person name="Punt P.J."/>
            <person name="Ram A.F."/>
            <person name="Ramon A."/>
            <person name="Rauscher S."/>
            <person name="Record E."/>
            <person name="Riano-Pachon D.M."/>
            <person name="Robert V."/>
            <person name="Roehrig J."/>
            <person name="Ruller R."/>
            <person name="Salamov A."/>
            <person name="Salih N.S."/>
            <person name="Samson R.A."/>
            <person name="Sandor E."/>
            <person name="Sanguinetti M."/>
            <person name="Schuetze T."/>
            <person name="Sepcic K."/>
            <person name="Shelest E."/>
            <person name="Sherlock G."/>
            <person name="Sophianopoulou V."/>
            <person name="Squina F.M."/>
            <person name="Sun H."/>
            <person name="Susca A."/>
            <person name="Todd R.B."/>
            <person name="Tsang A."/>
            <person name="Unkles S.E."/>
            <person name="van de Wiele N."/>
            <person name="van Rossen-Uffink D."/>
            <person name="Oliveira J.V."/>
            <person name="Vesth T.C."/>
            <person name="Visser J."/>
            <person name="Yu J.-H."/>
            <person name="Zhou M."/>
            <person name="Andersen M.R."/>
            <person name="Archer D.B."/>
            <person name="Baker S.E."/>
            <person name="Benoit I."/>
            <person name="Brakhage A.A."/>
            <person name="Braus G.H."/>
            <person name="Fischer R."/>
            <person name="Frisvad J.C."/>
            <person name="Goldman G.H."/>
            <person name="Houbraken J."/>
            <person name="Oakley B."/>
            <person name="Pocsi I."/>
            <person name="Scazzocchio C."/>
            <person name="Seiboth B."/>
            <person name="vanKuyk P.A."/>
            <person name="Wortman J."/>
            <person name="Dyer P.S."/>
            <person name="Grigoriev I.V."/>
        </authorList>
    </citation>
    <scope>NUCLEOTIDE SEQUENCE [LARGE SCALE GENOMIC DNA]</scope>
    <source>
        <strain evidence="5">CBS 516.65</strain>
    </source>
</reference>
<evidence type="ECO:0000256" key="1">
    <source>
        <dbReference type="ARBA" id="ARBA00023002"/>
    </source>
</evidence>
<protein>
    <recommendedName>
        <fullName evidence="3">NAD-dependent epimerase/dehydratase domain-containing protein</fullName>
    </recommendedName>
</protein>
<dbReference type="RefSeq" id="XP_022395220.1">
    <property type="nucleotide sequence ID" value="XM_022550388.1"/>
</dbReference>
<dbReference type="VEuPathDB" id="FungiDB:ASPGLDRAFT_86462"/>
<dbReference type="GeneID" id="34466648"/>
<dbReference type="InterPro" id="IPR001509">
    <property type="entry name" value="Epimerase_deHydtase"/>
</dbReference>
<feature type="domain" description="NAD-dependent epimerase/dehydratase" evidence="3">
    <location>
        <begin position="62"/>
        <end position="194"/>
    </location>
</feature>
<keyword evidence="5" id="KW-1185">Reference proteome</keyword>
<dbReference type="InterPro" id="IPR050425">
    <property type="entry name" value="NAD(P)_dehydrat-like"/>
</dbReference>
<gene>
    <name evidence="4" type="ORF">ASPGLDRAFT_86462</name>
</gene>
<name>A0A1L9V3X1_ASPGL</name>
<dbReference type="PANTHER" id="PTHR10366:SF562">
    <property type="entry name" value="ALDEHYDE REDUCTASE II (AFU_ORTHOLOGUE AFUA_1G11360)"/>
    <property type="match status" value="1"/>
</dbReference>
<dbReference type="Pfam" id="PF01370">
    <property type="entry name" value="Epimerase"/>
    <property type="match status" value="1"/>
</dbReference>
<keyword evidence="1" id="KW-0560">Oxidoreductase</keyword>
<proteinExistence type="inferred from homology"/>
<dbReference type="STRING" id="1160497.A0A1L9V3X1"/>
<evidence type="ECO:0000259" key="3">
    <source>
        <dbReference type="Pfam" id="PF01370"/>
    </source>
</evidence>